<accession>A0A2I0AZ19</accession>
<dbReference type="OrthoDB" id="1848252at2759"/>
<name>A0A2I0AZ19_9ASPA</name>
<dbReference type="STRING" id="1088818.A0A2I0AZ19"/>
<proteinExistence type="predicted"/>
<organism evidence="1 2">
    <name type="scientific">Apostasia shenzhenica</name>
    <dbReference type="NCBI Taxonomy" id="1088818"/>
    <lineage>
        <taxon>Eukaryota</taxon>
        <taxon>Viridiplantae</taxon>
        <taxon>Streptophyta</taxon>
        <taxon>Embryophyta</taxon>
        <taxon>Tracheophyta</taxon>
        <taxon>Spermatophyta</taxon>
        <taxon>Magnoliopsida</taxon>
        <taxon>Liliopsida</taxon>
        <taxon>Asparagales</taxon>
        <taxon>Orchidaceae</taxon>
        <taxon>Apostasioideae</taxon>
        <taxon>Apostasia</taxon>
    </lineage>
</organism>
<dbReference type="PANTHER" id="PTHR31317">
    <property type="entry name" value="OS08G0163500 PROTEIN"/>
    <property type="match status" value="1"/>
</dbReference>
<evidence type="ECO:0000313" key="1">
    <source>
        <dbReference type="EMBL" id="PKA60792.1"/>
    </source>
</evidence>
<dbReference type="Proteomes" id="UP000236161">
    <property type="component" value="Unassembled WGS sequence"/>
</dbReference>
<protein>
    <submittedName>
        <fullName evidence="1">Uncharacterized protein</fullName>
    </submittedName>
</protein>
<dbReference type="PANTHER" id="PTHR31317:SF4">
    <property type="entry name" value="OS08G0163500 PROTEIN"/>
    <property type="match status" value="1"/>
</dbReference>
<reference evidence="1 2" key="1">
    <citation type="journal article" date="2017" name="Nature">
        <title>The Apostasia genome and the evolution of orchids.</title>
        <authorList>
            <person name="Zhang G.Q."/>
            <person name="Liu K.W."/>
            <person name="Li Z."/>
            <person name="Lohaus R."/>
            <person name="Hsiao Y.Y."/>
            <person name="Niu S.C."/>
            <person name="Wang J.Y."/>
            <person name="Lin Y.C."/>
            <person name="Xu Q."/>
            <person name="Chen L.J."/>
            <person name="Yoshida K."/>
            <person name="Fujiwara S."/>
            <person name="Wang Z.W."/>
            <person name="Zhang Y.Q."/>
            <person name="Mitsuda N."/>
            <person name="Wang M."/>
            <person name="Liu G.H."/>
            <person name="Pecoraro L."/>
            <person name="Huang H.X."/>
            <person name="Xiao X.J."/>
            <person name="Lin M."/>
            <person name="Wu X.Y."/>
            <person name="Wu W.L."/>
            <person name="Chen Y.Y."/>
            <person name="Chang S.B."/>
            <person name="Sakamoto S."/>
            <person name="Ohme-Takagi M."/>
            <person name="Yagi M."/>
            <person name="Zeng S.J."/>
            <person name="Shen C.Y."/>
            <person name="Yeh C.M."/>
            <person name="Luo Y.B."/>
            <person name="Tsai W.C."/>
            <person name="Van de Peer Y."/>
            <person name="Liu Z.J."/>
        </authorList>
    </citation>
    <scope>NUCLEOTIDE SEQUENCE [LARGE SCALE GENOMIC DNA]</scope>
    <source>
        <strain evidence="2">cv. Shenzhen</strain>
        <tissue evidence="1">Stem</tissue>
    </source>
</reference>
<keyword evidence="2" id="KW-1185">Reference proteome</keyword>
<dbReference type="InterPro" id="IPR010410">
    <property type="entry name" value="DUF1005"/>
</dbReference>
<sequence>MGSCWVNPSGTEQGGERRGRKGWKVMIHDLSGSAVAAAFISTPFVPSSGSDLVARSNPGAWLILLRPDRLSSFDSWQPWGRLEAWREIGPRDAVSLRLILLPDGQDAGVVVAETRLSPRKGGEFFIDMDRMVPEATLAVDAGGGGGGFVMNCRVEGEGKSSRPAVQLAARHVSCLEDAAVFMALAAAVDLSIEACRPFGRKGRRKGRLSLL</sequence>
<gene>
    <name evidence="1" type="ORF">AXF42_Ash006426</name>
</gene>
<dbReference type="EMBL" id="KZ451935">
    <property type="protein sequence ID" value="PKA60792.1"/>
    <property type="molecule type" value="Genomic_DNA"/>
</dbReference>
<dbReference type="AlphaFoldDB" id="A0A2I0AZ19"/>
<evidence type="ECO:0000313" key="2">
    <source>
        <dbReference type="Proteomes" id="UP000236161"/>
    </source>
</evidence>
<dbReference type="Pfam" id="PF06219">
    <property type="entry name" value="DUF1005"/>
    <property type="match status" value="1"/>
</dbReference>